<dbReference type="GO" id="GO:0046872">
    <property type="term" value="F:metal ion binding"/>
    <property type="evidence" value="ECO:0007669"/>
    <property type="project" value="UniProtKB-KW"/>
</dbReference>
<keyword evidence="8" id="KW-0249">Electron transport</keyword>
<dbReference type="SUPFAM" id="SSF54862">
    <property type="entry name" value="4Fe-4S ferredoxins"/>
    <property type="match status" value="1"/>
</dbReference>
<evidence type="ECO:0000256" key="7">
    <source>
        <dbReference type="ARBA" id="ARBA00022737"/>
    </source>
</evidence>
<evidence type="ECO:0000256" key="6">
    <source>
        <dbReference type="ARBA" id="ARBA00022723"/>
    </source>
</evidence>
<keyword evidence="7" id="KW-0677">Repeat</keyword>
<dbReference type="Pfam" id="PF13247">
    <property type="entry name" value="Fer4_11"/>
    <property type="match status" value="1"/>
</dbReference>
<comment type="cofactor">
    <cofactor evidence="1">
        <name>[3Fe-4S] cluster</name>
        <dbReference type="ChEBI" id="CHEBI:21137"/>
    </cofactor>
</comment>
<protein>
    <submittedName>
        <fullName evidence="13">Nitrate reductase beta subunit</fullName>
    </submittedName>
</protein>
<evidence type="ECO:0000256" key="5">
    <source>
        <dbReference type="ARBA" id="ARBA00022485"/>
    </source>
</evidence>
<keyword evidence="5" id="KW-0004">4Fe-4S</keyword>
<dbReference type="GO" id="GO:0051538">
    <property type="term" value="F:3 iron, 4 sulfur cluster binding"/>
    <property type="evidence" value="ECO:0007669"/>
    <property type="project" value="UniProtKB-KW"/>
</dbReference>
<dbReference type="AlphaFoldDB" id="A0A0F3GW20"/>
<reference evidence="13 14" key="1">
    <citation type="submission" date="2015-02" db="EMBL/GenBank/DDBJ databases">
        <title>Single-cell genomics of uncultivated deep-branching MTB reveals a conserved set of magnetosome genes.</title>
        <authorList>
            <person name="Kolinko S."/>
            <person name="Richter M."/>
            <person name="Glockner F.O."/>
            <person name="Brachmann A."/>
            <person name="Schuler D."/>
        </authorList>
    </citation>
    <scope>NUCLEOTIDE SEQUENCE [LARGE SCALE GENOMIC DNA]</scope>
    <source>
        <strain evidence="13">TM-1</strain>
    </source>
</reference>
<keyword evidence="4" id="KW-0813">Transport</keyword>
<feature type="domain" description="4Fe-4S ferredoxin-type" evidence="12">
    <location>
        <begin position="180"/>
        <end position="209"/>
    </location>
</feature>
<dbReference type="GO" id="GO:0009061">
    <property type="term" value="P:anaerobic respiration"/>
    <property type="evidence" value="ECO:0007669"/>
    <property type="project" value="TreeGrafter"/>
</dbReference>
<evidence type="ECO:0000259" key="12">
    <source>
        <dbReference type="PROSITE" id="PS51379"/>
    </source>
</evidence>
<evidence type="ECO:0000256" key="3">
    <source>
        <dbReference type="ARBA" id="ARBA00004196"/>
    </source>
</evidence>
<dbReference type="GO" id="GO:0030313">
    <property type="term" value="C:cell envelope"/>
    <property type="evidence" value="ECO:0007669"/>
    <property type="project" value="UniProtKB-SubCell"/>
</dbReference>
<evidence type="ECO:0000256" key="11">
    <source>
        <dbReference type="ARBA" id="ARBA00023291"/>
    </source>
</evidence>
<comment type="cofactor">
    <cofactor evidence="2">
        <name>[4Fe-4S] cluster</name>
        <dbReference type="ChEBI" id="CHEBI:49883"/>
    </cofactor>
</comment>
<evidence type="ECO:0000256" key="1">
    <source>
        <dbReference type="ARBA" id="ARBA00001927"/>
    </source>
</evidence>
<organism evidence="13 14">
    <name type="scientific">Candidatus Magnetobacterium bavaricum</name>
    <dbReference type="NCBI Taxonomy" id="29290"/>
    <lineage>
        <taxon>Bacteria</taxon>
        <taxon>Pseudomonadati</taxon>
        <taxon>Nitrospirota</taxon>
        <taxon>Thermodesulfovibrionia</taxon>
        <taxon>Thermodesulfovibrionales</taxon>
        <taxon>Candidatus Magnetobacteriaceae</taxon>
        <taxon>Candidatus Magnetobacterium</taxon>
    </lineage>
</organism>
<dbReference type="PANTHER" id="PTHR43518:SF1">
    <property type="entry name" value="RESPIRATORY NITRATE REDUCTASE 1 BETA CHAIN"/>
    <property type="match status" value="1"/>
</dbReference>
<sequence>MKEVYNWQIKRKMQYPFDEPKQDKQFAAVFDINKCIGCQTCSISCKTTWTTGRGQEYMFWNNVESKPYGGYPLYWDFKLLEKIGGGAWKDGSYAGKTIFEKAAEENKTVEGFLPALEDWSYPNMGEDEIYGGDVKQGMHIETLPHPIWFFYLPRICNHCTYPACVANCPRQAVYKRPEDGIVLIDQSRCQGYRQCVSGCPYKKPMFNATTYRSEKCVACYPKVEEGLQTQCMEHCIGKIRMQGWLSAPDKASADNPIDYLVHIKKLALPLYPQFGTQPNVYYIPPIHVPTPYMKQMFGPGVDHAVKTYKEVVPNDSVMKGLLVLFGSSPQIMTKFEVKKEIAYGYNSKGDLVAQTPIKEPEVLRESYDKKLDVYRIDVT</sequence>
<dbReference type="EMBL" id="LACI01000737">
    <property type="protein sequence ID" value="KJU86101.1"/>
    <property type="molecule type" value="Genomic_DNA"/>
</dbReference>
<evidence type="ECO:0000313" key="14">
    <source>
        <dbReference type="Proteomes" id="UP000033423"/>
    </source>
</evidence>
<dbReference type="Proteomes" id="UP000033423">
    <property type="component" value="Unassembled WGS sequence"/>
</dbReference>
<keyword evidence="14" id="KW-1185">Reference proteome</keyword>
<evidence type="ECO:0000256" key="9">
    <source>
        <dbReference type="ARBA" id="ARBA00023004"/>
    </source>
</evidence>
<feature type="domain" description="4Fe-4S ferredoxin-type" evidence="12">
    <location>
        <begin position="26"/>
        <end position="55"/>
    </location>
</feature>
<evidence type="ECO:0000256" key="8">
    <source>
        <dbReference type="ARBA" id="ARBA00022982"/>
    </source>
</evidence>
<keyword evidence="11" id="KW-0003">3Fe-4S</keyword>
<comment type="caution">
    <text evidence="13">The sequence shown here is derived from an EMBL/GenBank/DDBJ whole genome shotgun (WGS) entry which is preliminary data.</text>
</comment>
<accession>A0A0F3GW20</accession>
<evidence type="ECO:0000313" key="13">
    <source>
        <dbReference type="EMBL" id="KJU86101.1"/>
    </source>
</evidence>
<dbReference type="PANTHER" id="PTHR43518">
    <property type="entry name" value="NITRATE REDUCTASE BETA SUBUNIT"/>
    <property type="match status" value="1"/>
</dbReference>
<proteinExistence type="predicted"/>
<name>A0A0F3GW20_9BACT</name>
<keyword evidence="6" id="KW-0479">Metal-binding</keyword>
<evidence type="ECO:0000256" key="2">
    <source>
        <dbReference type="ARBA" id="ARBA00001966"/>
    </source>
</evidence>
<dbReference type="PROSITE" id="PS51379">
    <property type="entry name" value="4FE4S_FER_2"/>
    <property type="match status" value="2"/>
</dbReference>
<dbReference type="GO" id="GO:0009055">
    <property type="term" value="F:electron transfer activity"/>
    <property type="evidence" value="ECO:0007669"/>
    <property type="project" value="TreeGrafter"/>
</dbReference>
<keyword evidence="9" id="KW-0408">Iron</keyword>
<keyword evidence="10" id="KW-0411">Iron-sulfur</keyword>
<dbReference type="PATRIC" id="fig|29290.4.peg.2247"/>
<dbReference type="InterPro" id="IPR017896">
    <property type="entry name" value="4Fe4S_Fe-S-bd"/>
</dbReference>
<dbReference type="GO" id="GO:0016020">
    <property type="term" value="C:membrane"/>
    <property type="evidence" value="ECO:0007669"/>
    <property type="project" value="TreeGrafter"/>
</dbReference>
<gene>
    <name evidence="13" type="ORF">MBAV_001696</name>
</gene>
<evidence type="ECO:0000256" key="4">
    <source>
        <dbReference type="ARBA" id="ARBA00022448"/>
    </source>
</evidence>
<comment type="subcellular location">
    <subcellularLocation>
        <location evidence="3">Cell envelope</location>
    </subcellularLocation>
</comment>
<dbReference type="Gene3D" id="3.30.70.20">
    <property type="match status" value="3"/>
</dbReference>
<dbReference type="GO" id="GO:0051539">
    <property type="term" value="F:4 iron, 4 sulfur cluster binding"/>
    <property type="evidence" value="ECO:0007669"/>
    <property type="project" value="UniProtKB-KW"/>
</dbReference>
<evidence type="ECO:0000256" key="10">
    <source>
        <dbReference type="ARBA" id="ARBA00023014"/>
    </source>
</evidence>